<comment type="subcellular location">
    <subcellularLocation>
        <location evidence="5">Cytoplasm</location>
        <location evidence="5">Cytoskeleton</location>
        <location evidence="5">Spindle</location>
    </subcellularLocation>
    <subcellularLocation>
        <location evidence="1 5">Nucleus</location>
    </subcellularLocation>
</comment>
<dbReference type="InterPro" id="IPR039920">
    <property type="entry name" value="MMS19"/>
</dbReference>
<dbReference type="OrthoDB" id="342900at2759"/>
<dbReference type="EMBL" id="GL732528">
    <property type="protein sequence ID" value="EFX86854.1"/>
    <property type="molecule type" value="Genomic_DNA"/>
</dbReference>
<keyword evidence="9" id="KW-1185">Reference proteome</keyword>
<dbReference type="PhylomeDB" id="E9G078"/>
<feature type="domain" description="MMS19 C-terminal" evidence="6">
    <location>
        <begin position="612"/>
        <end position="911"/>
    </location>
</feature>
<dbReference type="Pfam" id="PF12460">
    <property type="entry name" value="MMS19_C"/>
    <property type="match status" value="1"/>
</dbReference>
<feature type="domain" description="MMS19 N-terminal" evidence="7">
    <location>
        <begin position="42"/>
        <end position="304"/>
    </location>
</feature>
<dbReference type="eggNOG" id="KOG1967">
    <property type="taxonomic scope" value="Eukaryota"/>
</dbReference>
<sequence length="961" mass="107651">MAISTAIQKLRDSFNSEESANESIRCISQSIASKELTILKLVEDLQPDLLNQQNTHRCKAVSTIGTILEQLGPELKGLNEKEVELVTEFFCSKLKDHHSILPAALQGLHALSTAPKLSPGLARLISQSIFQDVHCQSQLQHDRRAIYKTLKNLLAFHLKELQDLGQDFVFGLIQLADQERDPRNLLILFSIFPVVARYFRFEPFTEEFFEVFSCYFPIDFTPPANDPYAVTKEQLCDGLRQCLAGSPHFAEYCLPLLQEKLESDLVSAKVEALKTLELCCQTYQAGQLEKWVDSFWTGIRREVLINVNTDDLEHASLDALAALSRAFTTDGEFNSPAFTKLLKNVLTECQGHLCEPERRLMTPSSYILLAICSGSAPACALIVSQVIPLLMDQYRIRPQSNPRQFILNSLNKMVHAGLYGFTEENVAQSGLASLIPKLLELYLEVLKEDDAVLRNLSLQGLSHLIGTCLNHQDLEKVNGTLLDLLQKSTATDSVIAEIGHFFCKSAEKNENLFLEQVLVKLLDIAVSGSIPTDGCARTIRPGITTGSTQSFDSFRTKGRTRNIPAIAPLGIENIGRRRSSGVTPSHLCLIEKSGFQFIFRVILLDQNVGRNVFVTFSALYRKATEFINEQTEQYVSQHLARSPWTLSIMEATLGSLDATPSGHSLERLVNTLEPLTVCHPKADVRLSACRLMAALVNKLPEGHELEAILDSLRRKWQDPSTDRCNSVCLFVWITKALLMRSYSKLNQYIQELVDSLNDPTHGYQVAEGFKTILCDTEECLNFNCHANIRLMYRQRFFQEVVPRLLKLYRESESCNKAACFAAIANQLAFIPEGVLIAHITTLIPLLIQCLSTDQPAQLIISTINAFMGLMSDNVSAIEEYISSLVPRLLTLAKDGITMDVRRLALQCLSELRKAQSIVLLPLRSEVILRLVPCLSDKKRLVRREAALARQKWIMLGQPGCN</sequence>
<gene>
    <name evidence="8" type="ORF">DAPPUDRAFT_221700</name>
</gene>
<evidence type="ECO:0000259" key="6">
    <source>
        <dbReference type="Pfam" id="PF12460"/>
    </source>
</evidence>
<evidence type="ECO:0000256" key="3">
    <source>
        <dbReference type="ARBA" id="ARBA00022737"/>
    </source>
</evidence>
<comment type="subunit">
    <text evidence="5">Component of the CIA complex.</text>
</comment>
<dbReference type="InterPro" id="IPR016024">
    <property type="entry name" value="ARM-type_fold"/>
</dbReference>
<evidence type="ECO:0000313" key="9">
    <source>
        <dbReference type="Proteomes" id="UP000000305"/>
    </source>
</evidence>
<dbReference type="AlphaFoldDB" id="E9G078"/>
<evidence type="ECO:0000256" key="2">
    <source>
        <dbReference type="ARBA" id="ARBA00009340"/>
    </source>
</evidence>
<evidence type="ECO:0000259" key="7">
    <source>
        <dbReference type="Pfam" id="PF14500"/>
    </source>
</evidence>
<keyword evidence="5" id="KW-0206">Cytoskeleton</keyword>
<dbReference type="InterPro" id="IPR024687">
    <property type="entry name" value="MMS19_C"/>
</dbReference>
<dbReference type="InParanoid" id="E9G078"/>
<keyword evidence="4 5" id="KW-0539">Nucleus</keyword>
<proteinExistence type="inferred from homology"/>
<evidence type="ECO:0000313" key="8">
    <source>
        <dbReference type="EMBL" id="EFX86854.1"/>
    </source>
</evidence>
<name>E9G078_DAPPU</name>
<dbReference type="HOGENOM" id="CLU_005943_2_0_1"/>
<comment type="function">
    <text evidence="5">Key component of the cytosolic iron-sulfur protein assembly (CIA) complex, a multiprotein complex that mediates the incorporation of iron-sulfur cluster into apoproteins specifically involved in DNA metabolism and genomic integrity. In the CIA complex, MMS19 acts as an adapter between early-acting CIA components and a subset of cellular target iron-sulfur proteins.</text>
</comment>
<dbReference type="KEGG" id="dpx:DAPPUDRAFT_221700"/>
<dbReference type="GO" id="GO:0005634">
    <property type="term" value="C:nucleus"/>
    <property type="evidence" value="ECO:0007669"/>
    <property type="project" value="UniProtKB-SubCell"/>
</dbReference>
<evidence type="ECO:0000256" key="5">
    <source>
        <dbReference type="RuleBase" id="RU367072"/>
    </source>
</evidence>
<dbReference type="PANTHER" id="PTHR12891">
    <property type="entry name" value="DNA REPAIR/TRANSCRIPTION PROTEIN MET18/MMS19"/>
    <property type="match status" value="1"/>
</dbReference>
<dbReference type="Pfam" id="PF14500">
    <property type="entry name" value="MMS19_N"/>
    <property type="match status" value="1"/>
</dbReference>
<dbReference type="FunCoup" id="E9G078">
    <property type="interactions" value="2137"/>
</dbReference>
<dbReference type="GO" id="GO:0006281">
    <property type="term" value="P:DNA repair"/>
    <property type="evidence" value="ECO:0007669"/>
    <property type="project" value="UniProtKB-UniRule"/>
</dbReference>
<dbReference type="Gene3D" id="1.25.10.10">
    <property type="entry name" value="Leucine-rich Repeat Variant"/>
    <property type="match status" value="2"/>
</dbReference>
<dbReference type="Proteomes" id="UP000000305">
    <property type="component" value="Unassembled WGS sequence"/>
</dbReference>
<dbReference type="STRING" id="6669.E9G078"/>
<keyword evidence="5" id="KW-0234">DNA repair</keyword>
<accession>E9G078</accession>
<dbReference type="SUPFAM" id="SSF48371">
    <property type="entry name" value="ARM repeat"/>
    <property type="match status" value="2"/>
</dbReference>
<keyword evidence="5" id="KW-0963">Cytoplasm</keyword>
<dbReference type="InterPro" id="IPR029240">
    <property type="entry name" value="MMS19_N"/>
</dbReference>
<evidence type="ECO:0000256" key="1">
    <source>
        <dbReference type="ARBA" id="ARBA00004123"/>
    </source>
</evidence>
<reference evidence="8 9" key="1">
    <citation type="journal article" date="2011" name="Science">
        <title>The ecoresponsive genome of Daphnia pulex.</title>
        <authorList>
            <person name="Colbourne J.K."/>
            <person name="Pfrender M.E."/>
            <person name="Gilbert D."/>
            <person name="Thomas W.K."/>
            <person name="Tucker A."/>
            <person name="Oakley T.H."/>
            <person name="Tokishita S."/>
            <person name="Aerts A."/>
            <person name="Arnold G.J."/>
            <person name="Basu M.K."/>
            <person name="Bauer D.J."/>
            <person name="Caceres C.E."/>
            <person name="Carmel L."/>
            <person name="Casola C."/>
            <person name="Choi J.H."/>
            <person name="Detter J.C."/>
            <person name="Dong Q."/>
            <person name="Dusheyko S."/>
            <person name="Eads B.D."/>
            <person name="Frohlich T."/>
            <person name="Geiler-Samerotte K.A."/>
            <person name="Gerlach D."/>
            <person name="Hatcher P."/>
            <person name="Jogdeo S."/>
            <person name="Krijgsveld J."/>
            <person name="Kriventseva E.V."/>
            <person name="Kultz D."/>
            <person name="Laforsch C."/>
            <person name="Lindquist E."/>
            <person name="Lopez J."/>
            <person name="Manak J.R."/>
            <person name="Muller J."/>
            <person name="Pangilinan J."/>
            <person name="Patwardhan R.P."/>
            <person name="Pitluck S."/>
            <person name="Pritham E.J."/>
            <person name="Rechtsteiner A."/>
            <person name="Rho M."/>
            <person name="Rogozin I.B."/>
            <person name="Sakarya O."/>
            <person name="Salamov A."/>
            <person name="Schaack S."/>
            <person name="Shapiro H."/>
            <person name="Shiga Y."/>
            <person name="Skalitzky C."/>
            <person name="Smith Z."/>
            <person name="Souvorov A."/>
            <person name="Sung W."/>
            <person name="Tang Z."/>
            <person name="Tsuchiya D."/>
            <person name="Tu H."/>
            <person name="Vos H."/>
            <person name="Wang M."/>
            <person name="Wolf Y.I."/>
            <person name="Yamagata H."/>
            <person name="Yamada T."/>
            <person name="Ye Y."/>
            <person name="Shaw J.R."/>
            <person name="Andrews J."/>
            <person name="Crease T.J."/>
            <person name="Tang H."/>
            <person name="Lucas S.M."/>
            <person name="Robertson H.M."/>
            <person name="Bork P."/>
            <person name="Koonin E.V."/>
            <person name="Zdobnov E.M."/>
            <person name="Grigoriev I.V."/>
            <person name="Lynch M."/>
            <person name="Boore J.L."/>
        </authorList>
    </citation>
    <scope>NUCLEOTIDE SEQUENCE [LARGE SCALE GENOMIC DNA]</scope>
</reference>
<dbReference type="GO" id="GO:0016226">
    <property type="term" value="P:iron-sulfur cluster assembly"/>
    <property type="evidence" value="ECO:0007669"/>
    <property type="project" value="UniProtKB-UniRule"/>
</dbReference>
<protein>
    <recommendedName>
        <fullName evidence="5">MMS19 nucleotide excision repair protein</fullName>
    </recommendedName>
</protein>
<organism evidence="8 9">
    <name type="scientific">Daphnia pulex</name>
    <name type="common">Water flea</name>
    <dbReference type="NCBI Taxonomy" id="6669"/>
    <lineage>
        <taxon>Eukaryota</taxon>
        <taxon>Metazoa</taxon>
        <taxon>Ecdysozoa</taxon>
        <taxon>Arthropoda</taxon>
        <taxon>Crustacea</taxon>
        <taxon>Branchiopoda</taxon>
        <taxon>Diplostraca</taxon>
        <taxon>Cladocera</taxon>
        <taxon>Anomopoda</taxon>
        <taxon>Daphniidae</taxon>
        <taxon>Daphnia</taxon>
    </lineage>
</organism>
<keyword evidence="3" id="KW-0677">Repeat</keyword>
<dbReference type="InterPro" id="IPR011989">
    <property type="entry name" value="ARM-like"/>
</dbReference>
<dbReference type="PANTHER" id="PTHR12891:SF0">
    <property type="entry name" value="MMS19 NUCLEOTIDE EXCISION REPAIR PROTEIN HOMOLOG"/>
    <property type="match status" value="1"/>
</dbReference>
<evidence type="ECO:0000256" key="4">
    <source>
        <dbReference type="ARBA" id="ARBA00023242"/>
    </source>
</evidence>
<comment type="similarity">
    <text evidence="2 5">Belongs to the MET18/MMS19 family.</text>
</comment>
<dbReference type="GO" id="GO:0005819">
    <property type="term" value="C:spindle"/>
    <property type="evidence" value="ECO:0007669"/>
    <property type="project" value="UniProtKB-SubCell"/>
</dbReference>
<dbReference type="GO" id="GO:0051604">
    <property type="term" value="P:protein maturation"/>
    <property type="evidence" value="ECO:0000318"/>
    <property type="project" value="GO_Central"/>
</dbReference>
<keyword evidence="5" id="KW-0227">DNA damage</keyword>
<dbReference type="GO" id="GO:0097361">
    <property type="term" value="C:cytosolic [4Fe-4S] assembly targeting complex"/>
    <property type="evidence" value="ECO:0000318"/>
    <property type="project" value="GO_Central"/>
</dbReference>
<dbReference type="FunFam" id="1.25.10.10:FF:001817">
    <property type="entry name" value="Uncharacterized protein"/>
    <property type="match status" value="1"/>
</dbReference>
<dbReference type="OMA" id="FSFMPEF"/>